<feature type="region of interest" description="Disordered" evidence="1">
    <location>
        <begin position="1"/>
        <end position="20"/>
    </location>
</feature>
<evidence type="ECO:0008006" key="4">
    <source>
        <dbReference type="Google" id="ProtNLM"/>
    </source>
</evidence>
<evidence type="ECO:0000256" key="1">
    <source>
        <dbReference type="SAM" id="MobiDB-lite"/>
    </source>
</evidence>
<proteinExistence type="predicted"/>
<dbReference type="PANTHER" id="PTHR34222">
    <property type="entry name" value="GAG_PRE-INTEGRS DOMAIN-CONTAINING PROTEIN"/>
    <property type="match status" value="1"/>
</dbReference>
<name>A0A438HR34_VITVI</name>
<dbReference type="EMBL" id="QGNW01000189">
    <property type="protein sequence ID" value="RVW86899.1"/>
    <property type="molecule type" value="Genomic_DNA"/>
</dbReference>
<organism evidence="2 3">
    <name type="scientific">Vitis vinifera</name>
    <name type="common">Grape</name>
    <dbReference type="NCBI Taxonomy" id="29760"/>
    <lineage>
        <taxon>Eukaryota</taxon>
        <taxon>Viridiplantae</taxon>
        <taxon>Streptophyta</taxon>
        <taxon>Embryophyta</taxon>
        <taxon>Tracheophyta</taxon>
        <taxon>Spermatophyta</taxon>
        <taxon>Magnoliopsida</taxon>
        <taxon>eudicotyledons</taxon>
        <taxon>Gunneridae</taxon>
        <taxon>Pentapetalae</taxon>
        <taxon>rosids</taxon>
        <taxon>Vitales</taxon>
        <taxon>Vitaceae</taxon>
        <taxon>Viteae</taxon>
        <taxon>Vitis</taxon>
    </lineage>
</organism>
<sequence>MARGGQHNNVNRFQPLTPSVSTVTQPDLSLMENTNSPFFLHSGDHLDLVLVSQICIGVRDAILMGLNESYASTRAQILMIDLLPLVVKVFNLVVQEERQRSIGSGSSAPSDSMAFNTSSLAPSVATASSHKKPRCERPICTHCGLTGHTVDRCYKLHGFPLDYKSKGKAQRQMA</sequence>
<dbReference type="Proteomes" id="UP000288805">
    <property type="component" value="Unassembled WGS sequence"/>
</dbReference>
<reference evidence="2 3" key="1">
    <citation type="journal article" date="2018" name="PLoS Genet.">
        <title>Population sequencing reveals clonal diversity and ancestral inbreeding in the grapevine cultivar Chardonnay.</title>
        <authorList>
            <person name="Roach M.J."/>
            <person name="Johnson D.L."/>
            <person name="Bohlmann J."/>
            <person name="van Vuuren H.J."/>
            <person name="Jones S.J."/>
            <person name="Pretorius I.S."/>
            <person name="Schmidt S.A."/>
            <person name="Borneman A.R."/>
        </authorList>
    </citation>
    <scope>NUCLEOTIDE SEQUENCE [LARGE SCALE GENOMIC DNA]</scope>
    <source>
        <strain evidence="3">cv. Chardonnay</strain>
        <tissue evidence="2">Leaf</tissue>
    </source>
</reference>
<protein>
    <recommendedName>
        <fullName evidence="4">CCHC-type domain-containing protein</fullName>
    </recommendedName>
</protein>
<gene>
    <name evidence="2" type="ORF">CK203_036054</name>
</gene>
<evidence type="ECO:0000313" key="2">
    <source>
        <dbReference type="EMBL" id="RVW86899.1"/>
    </source>
</evidence>
<evidence type="ECO:0000313" key="3">
    <source>
        <dbReference type="Proteomes" id="UP000288805"/>
    </source>
</evidence>
<dbReference type="PANTHER" id="PTHR34222:SF99">
    <property type="entry name" value="PROTEIN, PUTATIVE-RELATED"/>
    <property type="match status" value="1"/>
</dbReference>
<dbReference type="AlphaFoldDB" id="A0A438HR34"/>
<comment type="caution">
    <text evidence="2">The sequence shown here is derived from an EMBL/GenBank/DDBJ whole genome shotgun (WGS) entry which is preliminary data.</text>
</comment>
<accession>A0A438HR34</accession>